<keyword evidence="2" id="KW-1185">Reference proteome</keyword>
<accession>A0A392TER6</accession>
<sequence>MRRFDVARLKILMDIWAVIDVAIKVEVEGVLFTV</sequence>
<feature type="non-terminal residue" evidence="1">
    <location>
        <position position="34"/>
    </location>
</feature>
<evidence type="ECO:0000313" key="2">
    <source>
        <dbReference type="Proteomes" id="UP000265520"/>
    </source>
</evidence>
<name>A0A392TER6_9FABA</name>
<proteinExistence type="predicted"/>
<dbReference type="Proteomes" id="UP000265520">
    <property type="component" value="Unassembled WGS sequence"/>
</dbReference>
<organism evidence="1 2">
    <name type="scientific">Trifolium medium</name>
    <dbReference type="NCBI Taxonomy" id="97028"/>
    <lineage>
        <taxon>Eukaryota</taxon>
        <taxon>Viridiplantae</taxon>
        <taxon>Streptophyta</taxon>
        <taxon>Embryophyta</taxon>
        <taxon>Tracheophyta</taxon>
        <taxon>Spermatophyta</taxon>
        <taxon>Magnoliopsida</taxon>
        <taxon>eudicotyledons</taxon>
        <taxon>Gunneridae</taxon>
        <taxon>Pentapetalae</taxon>
        <taxon>rosids</taxon>
        <taxon>fabids</taxon>
        <taxon>Fabales</taxon>
        <taxon>Fabaceae</taxon>
        <taxon>Papilionoideae</taxon>
        <taxon>50 kb inversion clade</taxon>
        <taxon>NPAAA clade</taxon>
        <taxon>Hologalegina</taxon>
        <taxon>IRL clade</taxon>
        <taxon>Trifolieae</taxon>
        <taxon>Trifolium</taxon>
    </lineage>
</organism>
<dbReference type="AlphaFoldDB" id="A0A392TER6"/>
<evidence type="ECO:0000313" key="1">
    <source>
        <dbReference type="EMBL" id="MCI58606.1"/>
    </source>
</evidence>
<reference evidence="1 2" key="1">
    <citation type="journal article" date="2018" name="Front. Plant Sci.">
        <title>Red Clover (Trifolium pratense) and Zigzag Clover (T. medium) - A Picture of Genomic Similarities and Differences.</title>
        <authorList>
            <person name="Dluhosova J."/>
            <person name="Istvanek J."/>
            <person name="Nedelnik J."/>
            <person name="Repkova J."/>
        </authorList>
    </citation>
    <scope>NUCLEOTIDE SEQUENCE [LARGE SCALE GENOMIC DNA]</scope>
    <source>
        <strain evidence="2">cv. 10/8</strain>
        <tissue evidence="1">Leaf</tissue>
    </source>
</reference>
<protein>
    <submittedName>
        <fullName evidence="1">Uncharacterized protein</fullName>
    </submittedName>
</protein>
<dbReference type="EMBL" id="LXQA010549099">
    <property type="protein sequence ID" value="MCI58606.1"/>
    <property type="molecule type" value="Genomic_DNA"/>
</dbReference>
<comment type="caution">
    <text evidence="1">The sequence shown here is derived from an EMBL/GenBank/DDBJ whole genome shotgun (WGS) entry which is preliminary data.</text>
</comment>